<evidence type="ECO:0000313" key="1">
    <source>
        <dbReference type="EMBL" id="JAE34921.1"/>
    </source>
</evidence>
<sequence>MVQNWLEISPLVRLKQGGLILKYIQNNITILYCS</sequence>
<protein>
    <submittedName>
        <fullName evidence="1">Uncharacterized protein</fullName>
    </submittedName>
</protein>
<reference evidence="1" key="2">
    <citation type="journal article" date="2015" name="Data Brief">
        <title>Shoot transcriptome of the giant reed, Arundo donax.</title>
        <authorList>
            <person name="Barrero R.A."/>
            <person name="Guerrero F.D."/>
            <person name="Moolhuijzen P."/>
            <person name="Goolsby J.A."/>
            <person name="Tidwell J."/>
            <person name="Bellgard S.E."/>
            <person name="Bellgard M.I."/>
        </authorList>
    </citation>
    <scope>NUCLEOTIDE SEQUENCE</scope>
    <source>
        <tissue evidence="1">Shoot tissue taken approximately 20 cm above the soil surface</tissue>
    </source>
</reference>
<accession>A0A0A9HJ84</accession>
<organism evidence="1">
    <name type="scientific">Arundo donax</name>
    <name type="common">Giant reed</name>
    <name type="synonym">Donax arundinaceus</name>
    <dbReference type="NCBI Taxonomy" id="35708"/>
    <lineage>
        <taxon>Eukaryota</taxon>
        <taxon>Viridiplantae</taxon>
        <taxon>Streptophyta</taxon>
        <taxon>Embryophyta</taxon>
        <taxon>Tracheophyta</taxon>
        <taxon>Spermatophyta</taxon>
        <taxon>Magnoliopsida</taxon>
        <taxon>Liliopsida</taxon>
        <taxon>Poales</taxon>
        <taxon>Poaceae</taxon>
        <taxon>PACMAD clade</taxon>
        <taxon>Arundinoideae</taxon>
        <taxon>Arundineae</taxon>
        <taxon>Arundo</taxon>
    </lineage>
</organism>
<reference evidence="1" key="1">
    <citation type="submission" date="2014-09" db="EMBL/GenBank/DDBJ databases">
        <authorList>
            <person name="Magalhaes I.L.F."/>
            <person name="Oliveira U."/>
            <person name="Santos F.R."/>
            <person name="Vidigal T.H.D.A."/>
            <person name="Brescovit A.D."/>
            <person name="Santos A.J."/>
        </authorList>
    </citation>
    <scope>NUCLEOTIDE SEQUENCE</scope>
    <source>
        <tissue evidence="1">Shoot tissue taken approximately 20 cm above the soil surface</tissue>
    </source>
</reference>
<proteinExistence type="predicted"/>
<name>A0A0A9HJ84_ARUDO</name>
<dbReference type="EMBL" id="GBRH01162975">
    <property type="protein sequence ID" value="JAE34921.1"/>
    <property type="molecule type" value="Transcribed_RNA"/>
</dbReference>
<dbReference type="AlphaFoldDB" id="A0A0A9HJ84"/>